<evidence type="ECO:0000313" key="6">
    <source>
        <dbReference type="Proteomes" id="UP001152755"/>
    </source>
</evidence>
<feature type="chain" id="PRO_5040969260" evidence="3">
    <location>
        <begin position="29"/>
        <end position="223"/>
    </location>
</feature>
<reference evidence="5" key="1">
    <citation type="submission" date="2022-08" db="EMBL/GenBank/DDBJ databases">
        <title>Genome analysis of Corynebacteriales strain.</title>
        <authorList>
            <person name="Lee S.D."/>
        </authorList>
    </citation>
    <scope>NUCLEOTIDE SEQUENCE</scope>
    <source>
        <strain evidence="5">D3-21</strain>
    </source>
</reference>
<name>A0A9X4M0V8_9ACTN</name>
<accession>A0A9X4M0V8</accession>
<sequence>MKTFLSRAFCTATAAGAVMLASVGVASAHVTVSAPGVAQGGYGVLTFKVPTESDTAGTTKLTVTLPNLKSARTKPMTGWTSVVTKDPKTDEATSVTWTADPGVMVAPGQFDEFELSAGPLPKEKSVSFPAEQTYSDGKIVSWNQPAEVDGAEPDHPAPSLTLGEGSDEHGMSAEMSRSEGDSDSSAQSAESDDTARWLGGAGLVLGALALALSIGALVRGKRS</sequence>
<feature type="compositionally biased region" description="Basic and acidic residues" evidence="1">
    <location>
        <begin position="166"/>
        <end position="180"/>
    </location>
</feature>
<feature type="domain" description="YncI copper-binding" evidence="4">
    <location>
        <begin position="29"/>
        <end position="162"/>
    </location>
</feature>
<keyword evidence="2" id="KW-0472">Membrane</keyword>
<gene>
    <name evidence="5" type="ORF">NVS88_06870</name>
</gene>
<feature type="region of interest" description="Disordered" evidence="1">
    <location>
        <begin position="146"/>
        <end position="193"/>
    </location>
</feature>
<organism evidence="5 6">
    <name type="scientific">Speluncibacter jeojiensis</name>
    <dbReference type="NCBI Taxonomy" id="2710754"/>
    <lineage>
        <taxon>Bacteria</taxon>
        <taxon>Bacillati</taxon>
        <taxon>Actinomycetota</taxon>
        <taxon>Actinomycetes</taxon>
        <taxon>Mycobacteriales</taxon>
        <taxon>Speluncibacteraceae</taxon>
        <taxon>Speluncibacter</taxon>
    </lineage>
</organism>
<dbReference type="InterPro" id="IPR038507">
    <property type="entry name" value="YcnI-like_sf"/>
</dbReference>
<proteinExistence type="predicted"/>
<dbReference type="RefSeq" id="WP_277832207.1">
    <property type="nucleotide sequence ID" value="NZ_JAAIVF010000002.1"/>
</dbReference>
<keyword evidence="6" id="KW-1185">Reference proteome</keyword>
<feature type="transmembrane region" description="Helical" evidence="2">
    <location>
        <begin position="197"/>
        <end position="218"/>
    </location>
</feature>
<comment type="caution">
    <text evidence="5">The sequence shown here is derived from an EMBL/GenBank/DDBJ whole genome shotgun (WGS) entry which is preliminary data.</text>
</comment>
<dbReference type="CDD" id="cd08545">
    <property type="entry name" value="YcnI_like"/>
    <property type="match status" value="1"/>
</dbReference>
<dbReference type="InterPro" id="IPR012533">
    <property type="entry name" value="YcnI-copper_dom"/>
</dbReference>
<protein>
    <submittedName>
        <fullName evidence="5">YcnI family protein</fullName>
    </submittedName>
</protein>
<keyword evidence="2" id="KW-0812">Transmembrane</keyword>
<evidence type="ECO:0000259" key="4">
    <source>
        <dbReference type="Pfam" id="PF07987"/>
    </source>
</evidence>
<evidence type="ECO:0000313" key="5">
    <source>
        <dbReference type="EMBL" id="MDG3014277.1"/>
    </source>
</evidence>
<evidence type="ECO:0000256" key="2">
    <source>
        <dbReference type="SAM" id="Phobius"/>
    </source>
</evidence>
<evidence type="ECO:0000256" key="3">
    <source>
        <dbReference type="SAM" id="SignalP"/>
    </source>
</evidence>
<keyword evidence="3" id="KW-0732">Signal</keyword>
<dbReference type="EMBL" id="JANRHA010000003">
    <property type="protein sequence ID" value="MDG3014277.1"/>
    <property type="molecule type" value="Genomic_DNA"/>
</dbReference>
<dbReference type="Pfam" id="PF07987">
    <property type="entry name" value="DUF1775"/>
    <property type="match status" value="1"/>
</dbReference>
<feature type="signal peptide" evidence="3">
    <location>
        <begin position="1"/>
        <end position="28"/>
    </location>
</feature>
<dbReference type="Gene3D" id="2.60.40.2230">
    <property type="entry name" value="Uncharacterised protein YcnI-like PF07987, DUF1775"/>
    <property type="match status" value="1"/>
</dbReference>
<evidence type="ECO:0000256" key="1">
    <source>
        <dbReference type="SAM" id="MobiDB-lite"/>
    </source>
</evidence>
<keyword evidence="2" id="KW-1133">Transmembrane helix</keyword>
<dbReference type="Proteomes" id="UP001152755">
    <property type="component" value="Unassembled WGS sequence"/>
</dbReference>
<dbReference type="AlphaFoldDB" id="A0A9X4M0V8"/>